<dbReference type="Proteomes" id="UP000886887">
    <property type="component" value="Unassembled WGS sequence"/>
</dbReference>
<keyword evidence="3 6" id="KW-0812">Transmembrane</keyword>
<evidence type="ECO:0000313" key="8">
    <source>
        <dbReference type="Proteomes" id="UP000886887"/>
    </source>
</evidence>
<keyword evidence="4 6" id="KW-1133">Transmembrane helix</keyword>
<feature type="transmembrane region" description="Helical" evidence="6">
    <location>
        <begin position="287"/>
        <end position="305"/>
    </location>
</feature>
<dbReference type="CDD" id="cd13128">
    <property type="entry name" value="MATE_Wzx_like"/>
    <property type="match status" value="1"/>
</dbReference>
<feature type="transmembrane region" description="Helical" evidence="6">
    <location>
        <begin position="167"/>
        <end position="189"/>
    </location>
</feature>
<dbReference type="InterPro" id="IPR002797">
    <property type="entry name" value="Polysacc_synth"/>
</dbReference>
<feature type="transmembrane region" description="Helical" evidence="6">
    <location>
        <begin position="246"/>
        <end position="266"/>
    </location>
</feature>
<feature type="transmembrane region" description="Helical" evidence="6">
    <location>
        <begin position="87"/>
        <end position="107"/>
    </location>
</feature>
<dbReference type="Pfam" id="PF01943">
    <property type="entry name" value="Polysacc_synt"/>
    <property type="match status" value="1"/>
</dbReference>
<gene>
    <name evidence="7" type="ORF">IAB73_00885</name>
</gene>
<feature type="transmembrane region" description="Helical" evidence="6">
    <location>
        <begin position="43"/>
        <end position="66"/>
    </location>
</feature>
<dbReference type="PANTHER" id="PTHR30250">
    <property type="entry name" value="PST FAMILY PREDICTED COLANIC ACID TRANSPORTER"/>
    <property type="match status" value="1"/>
</dbReference>
<feature type="transmembrane region" description="Helical" evidence="6">
    <location>
        <begin position="113"/>
        <end position="133"/>
    </location>
</feature>
<feature type="transmembrane region" description="Helical" evidence="6">
    <location>
        <begin position="354"/>
        <end position="373"/>
    </location>
</feature>
<dbReference type="AlphaFoldDB" id="A0A9D1CPU4"/>
<dbReference type="InterPro" id="IPR050833">
    <property type="entry name" value="Poly_Biosynth_Transport"/>
</dbReference>
<comment type="caution">
    <text evidence="7">The sequence shown here is derived from an EMBL/GenBank/DDBJ whole genome shotgun (WGS) entry which is preliminary data.</text>
</comment>
<name>A0A9D1CPU4_9FIRM</name>
<evidence type="ECO:0000256" key="2">
    <source>
        <dbReference type="ARBA" id="ARBA00022475"/>
    </source>
</evidence>
<dbReference type="EMBL" id="DVFJ01000004">
    <property type="protein sequence ID" value="HIQ70762.1"/>
    <property type="molecule type" value="Genomic_DNA"/>
</dbReference>
<evidence type="ECO:0000256" key="1">
    <source>
        <dbReference type="ARBA" id="ARBA00004651"/>
    </source>
</evidence>
<evidence type="ECO:0000313" key="7">
    <source>
        <dbReference type="EMBL" id="HIQ70762.1"/>
    </source>
</evidence>
<feature type="transmembrane region" description="Helical" evidence="6">
    <location>
        <begin position="142"/>
        <end position="161"/>
    </location>
</feature>
<keyword evidence="5 6" id="KW-0472">Membrane</keyword>
<dbReference type="PANTHER" id="PTHR30250:SF11">
    <property type="entry name" value="O-ANTIGEN TRANSPORTER-RELATED"/>
    <property type="match status" value="1"/>
</dbReference>
<keyword evidence="2" id="KW-1003">Cell membrane</keyword>
<evidence type="ECO:0000256" key="5">
    <source>
        <dbReference type="ARBA" id="ARBA00023136"/>
    </source>
</evidence>
<organism evidence="7 8">
    <name type="scientific">Candidatus Onthenecus intestinigallinarum</name>
    <dbReference type="NCBI Taxonomy" id="2840875"/>
    <lineage>
        <taxon>Bacteria</taxon>
        <taxon>Bacillati</taxon>
        <taxon>Bacillota</taxon>
        <taxon>Clostridia</taxon>
        <taxon>Eubacteriales</taxon>
        <taxon>Candidatus Onthenecus</taxon>
    </lineage>
</organism>
<evidence type="ECO:0000256" key="3">
    <source>
        <dbReference type="ARBA" id="ARBA00022692"/>
    </source>
</evidence>
<sequence length="473" mass="52054">MKTKSIRRNYLYNVTYQCFLLVVSLLTIPYVSRVLGPDNVGQYSFVQSIADLFALGAVLGSATYAMQEVAHVQTDRAAASRVFWEIFLFRLMTASVVCIAYLCVAAFSGRYRVLFWIQSMALAASVLDVSWFFQGLEEFRLTVVRSTAVKGLGMAAIFIFVRTENDLIPYAVINGVAALGGNASLWLALRRRLVRTPVRSLRVLRHLKPALSLFAPALAVWMYTLLDKTILGIFSGDAQVGYYTRAEQIVKIALTVITSLGAVLLPRITSCLHAGRQEEMRSYIDRAVRFSMMLGMPLAFGIASVADKLVPIFLGERFLPSIPLLYMLCPLPVLIGTASIIGTPLLLPLGRHARYSRCVVTGALINMTFNLLLVGRFAALGVAFGTLMAESTVTLLEMRSVRDYLSCRKTASYFIRYGVMALGMAACVRVSARLPLTGAAQLAAMVTVGMAVYALELLLVRDPALAEARRFFK</sequence>
<reference evidence="7" key="2">
    <citation type="journal article" date="2021" name="PeerJ">
        <title>Extensive microbial diversity within the chicken gut microbiome revealed by metagenomics and culture.</title>
        <authorList>
            <person name="Gilroy R."/>
            <person name="Ravi A."/>
            <person name="Getino M."/>
            <person name="Pursley I."/>
            <person name="Horton D.L."/>
            <person name="Alikhan N.F."/>
            <person name="Baker D."/>
            <person name="Gharbi K."/>
            <person name="Hall N."/>
            <person name="Watson M."/>
            <person name="Adriaenssens E.M."/>
            <person name="Foster-Nyarko E."/>
            <person name="Jarju S."/>
            <person name="Secka A."/>
            <person name="Antonio M."/>
            <person name="Oren A."/>
            <person name="Chaudhuri R.R."/>
            <person name="La Ragione R."/>
            <person name="Hildebrand F."/>
            <person name="Pallen M.J."/>
        </authorList>
    </citation>
    <scope>NUCLEOTIDE SEQUENCE</scope>
    <source>
        <strain evidence="7">ChiSxjej2B14-6234</strain>
    </source>
</reference>
<protein>
    <submittedName>
        <fullName evidence="7">Flippase</fullName>
    </submittedName>
</protein>
<accession>A0A9D1CPU4</accession>
<reference evidence="7" key="1">
    <citation type="submission" date="2020-10" db="EMBL/GenBank/DDBJ databases">
        <authorList>
            <person name="Gilroy R."/>
        </authorList>
    </citation>
    <scope>NUCLEOTIDE SEQUENCE</scope>
    <source>
        <strain evidence="7">ChiSxjej2B14-6234</strain>
    </source>
</reference>
<feature type="transmembrane region" description="Helical" evidence="6">
    <location>
        <begin position="12"/>
        <end position="31"/>
    </location>
</feature>
<comment type="subcellular location">
    <subcellularLocation>
        <location evidence="1">Cell membrane</location>
        <topology evidence="1">Multi-pass membrane protein</topology>
    </subcellularLocation>
</comment>
<dbReference type="GO" id="GO:0005886">
    <property type="term" value="C:plasma membrane"/>
    <property type="evidence" value="ECO:0007669"/>
    <property type="project" value="UniProtKB-SubCell"/>
</dbReference>
<feature type="transmembrane region" description="Helical" evidence="6">
    <location>
        <begin position="325"/>
        <end position="347"/>
    </location>
</feature>
<feature type="transmembrane region" description="Helical" evidence="6">
    <location>
        <begin position="210"/>
        <end position="226"/>
    </location>
</feature>
<proteinExistence type="predicted"/>
<evidence type="ECO:0000256" key="6">
    <source>
        <dbReference type="SAM" id="Phobius"/>
    </source>
</evidence>
<feature type="transmembrane region" description="Helical" evidence="6">
    <location>
        <begin position="438"/>
        <end position="460"/>
    </location>
</feature>
<evidence type="ECO:0000256" key="4">
    <source>
        <dbReference type="ARBA" id="ARBA00022989"/>
    </source>
</evidence>